<keyword evidence="1" id="KW-0472">Membrane</keyword>
<dbReference type="RefSeq" id="WP_194077398.1">
    <property type="nucleotide sequence ID" value="NZ_CP061839.1"/>
</dbReference>
<dbReference type="InterPro" id="IPR003675">
    <property type="entry name" value="Rce1/LyrA-like_dom"/>
</dbReference>
<feature type="transmembrane region" description="Helical" evidence="1">
    <location>
        <begin position="210"/>
        <end position="232"/>
    </location>
</feature>
<gene>
    <name evidence="3" type="ORF">IFE08_05935</name>
</gene>
<dbReference type="EMBL" id="CP061839">
    <property type="protein sequence ID" value="QOW61893.1"/>
    <property type="molecule type" value="Genomic_DNA"/>
</dbReference>
<feature type="transmembrane region" description="Helical" evidence="1">
    <location>
        <begin position="30"/>
        <end position="48"/>
    </location>
</feature>
<dbReference type="Proteomes" id="UP000593915">
    <property type="component" value="Chromosome"/>
</dbReference>
<dbReference type="PANTHER" id="PTHR43592">
    <property type="entry name" value="CAAX AMINO TERMINAL PROTEASE"/>
    <property type="match status" value="1"/>
</dbReference>
<dbReference type="GO" id="GO:0004175">
    <property type="term" value="F:endopeptidase activity"/>
    <property type="evidence" value="ECO:0007669"/>
    <property type="project" value="UniProtKB-ARBA"/>
</dbReference>
<keyword evidence="1" id="KW-1133">Transmembrane helix</keyword>
<organism evidence="3 4">
    <name type="scientific">Treponema pedis</name>
    <dbReference type="NCBI Taxonomy" id="409322"/>
    <lineage>
        <taxon>Bacteria</taxon>
        <taxon>Pseudomonadati</taxon>
        <taxon>Spirochaetota</taxon>
        <taxon>Spirochaetia</taxon>
        <taxon>Spirochaetales</taxon>
        <taxon>Treponemataceae</taxon>
        <taxon>Treponema</taxon>
    </lineage>
</organism>
<keyword evidence="3" id="KW-0645">Protease</keyword>
<sequence>MKKHVETILWIINILGLYFFWNYADYIVRFIIIMLYFKISGINIKKYFKPSKINIFLICKLLLFILAIDRLCYLYSFIPHDIKYAFVFFKNNFQTIVFQDIFYKYNSDIYQLILTISLTPLFEEIFYRGYLYNGLKLTYSNRNAAIIISGMIFGIYHIPRYGYDFGIIILVLLGIALAHCYEKTGTIWTPIIMHSLYNILINFGKLLTMPFYIILMFTYIILGGIVGTVELIKYLKRRKTFNDIQSYSPS</sequence>
<keyword evidence="3" id="KW-0378">Hydrolase</keyword>
<dbReference type="PANTHER" id="PTHR43592:SF15">
    <property type="entry name" value="CAAX AMINO TERMINAL PROTEASE FAMILY PROTEIN"/>
    <property type="match status" value="1"/>
</dbReference>
<keyword evidence="1" id="KW-0812">Transmembrane</keyword>
<feature type="domain" description="CAAX prenyl protease 2/Lysostaphin resistance protein A-like" evidence="2">
    <location>
        <begin position="108"/>
        <end position="200"/>
    </location>
</feature>
<evidence type="ECO:0000259" key="2">
    <source>
        <dbReference type="Pfam" id="PF02517"/>
    </source>
</evidence>
<feature type="transmembrane region" description="Helical" evidence="1">
    <location>
        <begin position="139"/>
        <end position="156"/>
    </location>
</feature>
<accession>A0A7S6WRA5</accession>
<evidence type="ECO:0000256" key="1">
    <source>
        <dbReference type="SAM" id="Phobius"/>
    </source>
</evidence>
<keyword evidence="3" id="KW-0482">Metalloprotease</keyword>
<dbReference type="GO" id="GO:0008237">
    <property type="term" value="F:metallopeptidase activity"/>
    <property type="evidence" value="ECO:0007669"/>
    <property type="project" value="UniProtKB-KW"/>
</dbReference>
<dbReference type="GO" id="GO:0006508">
    <property type="term" value="P:proteolysis"/>
    <property type="evidence" value="ECO:0007669"/>
    <property type="project" value="UniProtKB-KW"/>
</dbReference>
<evidence type="ECO:0000313" key="4">
    <source>
        <dbReference type="Proteomes" id="UP000593915"/>
    </source>
</evidence>
<reference evidence="3 4" key="1">
    <citation type="submission" date="2020-09" db="EMBL/GenBank/DDBJ databases">
        <title>Characterization of Treponema spp. from bovine digital dermatitis in Korea.</title>
        <authorList>
            <person name="Espiritu H.M."/>
            <person name="Cho Y.I."/>
            <person name="Mamuad L."/>
        </authorList>
    </citation>
    <scope>NUCLEOTIDE SEQUENCE [LARGE SCALE GENOMIC DNA]</scope>
    <source>
        <strain evidence="3 4">KS1</strain>
    </source>
</reference>
<name>A0A7S6WRA5_9SPIR</name>
<proteinExistence type="predicted"/>
<dbReference type="Pfam" id="PF02517">
    <property type="entry name" value="Rce1-like"/>
    <property type="match status" value="1"/>
</dbReference>
<protein>
    <submittedName>
        <fullName evidence="3">CPBP family intramembrane metalloprotease</fullName>
    </submittedName>
</protein>
<dbReference type="AlphaFoldDB" id="A0A7S6WRA5"/>
<evidence type="ECO:0000313" key="3">
    <source>
        <dbReference type="EMBL" id="QOW61893.1"/>
    </source>
</evidence>
<feature type="transmembrane region" description="Helical" evidence="1">
    <location>
        <begin position="55"/>
        <end position="78"/>
    </location>
</feature>
<dbReference type="GO" id="GO:0080120">
    <property type="term" value="P:CAAX-box protein maturation"/>
    <property type="evidence" value="ECO:0007669"/>
    <property type="project" value="UniProtKB-ARBA"/>
</dbReference>
<feature type="transmembrane region" description="Helical" evidence="1">
    <location>
        <begin position="7"/>
        <end position="24"/>
    </location>
</feature>